<dbReference type="EMBL" id="JACDQQ010002924">
    <property type="protein sequence ID" value="MBA0089304.1"/>
    <property type="molecule type" value="Genomic_DNA"/>
</dbReference>
<evidence type="ECO:0000256" key="9">
    <source>
        <dbReference type="SAM" id="MobiDB-lite"/>
    </source>
</evidence>
<evidence type="ECO:0000313" key="11">
    <source>
        <dbReference type="Proteomes" id="UP000567293"/>
    </source>
</evidence>
<evidence type="ECO:0000256" key="4">
    <source>
        <dbReference type="ARBA" id="ARBA00023002"/>
    </source>
</evidence>
<evidence type="ECO:0000256" key="6">
    <source>
        <dbReference type="ARBA" id="ARBA00023033"/>
    </source>
</evidence>
<dbReference type="PRINTS" id="PR00463">
    <property type="entry name" value="EP450I"/>
</dbReference>
<dbReference type="PANTHER" id="PTHR24291">
    <property type="entry name" value="CYTOCHROME P450 FAMILY 4"/>
    <property type="match status" value="1"/>
</dbReference>
<gene>
    <name evidence="10" type="ORF">HRJ53_30300</name>
</gene>
<accession>A0A7V8NXI4</accession>
<dbReference type="InterPro" id="IPR050196">
    <property type="entry name" value="Cytochrome_P450_Monoox"/>
</dbReference>
<evidence type="ECO:0000256" key="7">
    <source>
        <dbReference type="PIRSR" id="PIRSR602401-1"/>
    </source>
</evidence>
<comment type="caution">
    <text evidence="10">The sequence shown here is derived from an EMBL/GenBank/DDBJ whole genome shotgun (WGS) entry which is preliminary data.</text>
</comment>
<evidence type="ECO:0000256" key="8">
    <source>
        <dbReference type="RuleBase" id="RU000461"/>
    </source>
</evidence>
<feature type="region of interest" description="Disordered" evidence="9">
    <location>
        <begin position="414"/>
        <end position="440"/>
    </location>
</feature>
<protein>
    <submittedName>
        <fullName evidence="10">Cytochrome P450</fullName>
    </submittedName>
</protein>
<dbReference type="PRINTS" id="PR00385">
    <property type="entry name" value="P450"/>
</dbReference>
<dbReference type="PANTHER" id="PTHR24291:SF50">
    <property type="entry name" value="BIFUNCTIONAL ALBAFLAVENONE MONOOXYGENASE_TERPENE SYNTHASE"/>
    <property type="match status" value="1"/>
</dbReference>
<name>A0A7V8NXI4_9BACT</name>
<feature type="binding site" description="axial binding residue" evidence="7">
    <location>
        <position position="355"/>
    </location>
    <ligand>
        <name>heme</name>
        <dbReference type="ChEBI" id="CHEBI:30413"/>
    </ligand>
    <ligandPart>
        <name>Fe</name>
        <dbReference type="ChEBI" id="CHEBI:18248"/>
    </ligandPart>
</feature>
<evidence type="ECO:0000256" key="2">
    <source>
        <dbReference type="ARBA" id="ARBA00022617"/>
    </source>
</evidence>
<dbReference type="InterPro" id="IPR017972">
    <property type="entry name" value="Cyt_P450_CS"/>
</dbReference>
<reference evidence="10" key="1">
    <citation type="submission" date="2020-06" db="EMBL/GenBank/DDBJ databases">
        <title>Legume-microbial interactions unlock mineral nutrients during tropical forest succession.</title>
        <authorList>
            <person name="Epihov D.Z."/>
        </authorList>
    </citation>
    <scope>NUCLEOTIDE SEQUENCE [LARGE SCALE GENOMIC DNA]</scope>
    <source>
        <strain evidence="10">Pan2503</strain>
    </source>
</reference>
<dbReference type="GO" id="GO:0020037">
    <property type="term" value="F:heme binding"/>
    <property type="evidence" value="ECO:0007669"/>
    <property type="project" value="InterPro"/>
</dbReference>
<evidence type="ECO:0000256" key="3">
    <source>
        <dbReference type="ARBA" id="ARBA00022723"/>
    </source>
</evidence>
<evidence type="ECO:0000313" key="10">
    <source>
        <dbReference type="EMBL" id="MBA0089304.1"/>
    </source>
</evidence>
<dbReference type="GO" id="GO:0016705">
    <property type="term" value="F:oxidoreductase activity, acting on paired donors, with incorporation or reduction of molecular oxygen"/>
    <property type="evidence" value="ECO:0007669"/>
    <property type="project" value="InterPro"/>
</dbReference>
<keyword evidence="3 7" id="KW-0479">Metal-binding</keyword>
<comment type="similarity">
    <text evidence="1 8">Belongs to the cytochrome P450 family.</text>
</comment>
<organism evidence="10 11">
    <name type="scientific">Candidatus Acidiferrum panamense</name>
    <dbReference type="NCBI Taxonomy" id="2741543"/>
    <lineage>
        <taxon>Bacteria</taxon>
        <taxon>Pseudomonadati</taxon>
        <taxon>Acidobacteriota</taxon>
        <taxon>Terriglobia</taxon>
        <taxon>Candidatus Acidiferrales</taxon>
        <taxon>Candidatus Acidiferrum</taxon>
    </lineage>
</organism>
<dbReference type="PROSITE" id="PS00086">
    <property type="entry name" value="CYTOCHROME_P450"/>
    <property type="match status" value="1"/>
</dbReference>
<dbReference type="InterPro" id="IPR002401">
    <property type="entry name" value="Cyt_P450_E_grp-I"/>
</dbReference>
<dbReference type="GO" id="GO:0005506">
    <property type="term" value="F:iron ion binding"/>
    <property type="evidence" value="ECO:0007669"/>
    <property type="project" value="InterPro"/>
</dbReference>
<keyword evidence="2 7" id="KW-0349">Heme</keyword>
<keyword evidence="4 8" id="KW-0560">Oxidoreductase</keyword>
<keyword evidence="5 7" id="KW-0408">Iron</keyword>
<dbReference type="Pfam" id="PF00067">
    <property type="entry name" value="p450"/>
    <property type="match status" value="1"/>
</dbReference>
<dbReference type="InterPro" id="IPR036396">
    <property type="entry name" value="Cyt_P450_sf"/>
</dbReference>
<dbReference type="SUPFAM" id="SSF48264">
    <property type="entry name" value="Cytochrome P450"/>
    <property type="match status" value="1"/>
</dbReference>
<keyword evidence="11" id="KW-1185">Reference proteome</keyword>
<dbReference type="Proteomes" id="UP000567293">
    <property type="component" value="Unassembled WGS sequence"/>
</dbReference>
<dbReference type="InterPro" id="IPR001128">
    <property type="entry name" value="Cyt_P450"/>
</dbReference>
<evidence type="ECO:0000256" key="1">
    <source>
        <dbReference type="ARBA" id="ARBA00010617"/>
    </source>
</evidence>
<proteinExistence type="inferred from homology"/>
<dbReference type="GO" id="GO:0004497">
    <property type="term" value="F:monooxygenase activity"/>
    <property type="evidence" value="ECO:0007669"/>
    <property type="project" value="UniProtKB-KW"/>
</dbReference>
<comment type="cofactor">
    <cofactor evidence="7">
        <name>heme</name>
        <dbReference type="ChEBI" id="CHEBI:30413"/>
    </cofactor>
</comment>
<dbReference type="AlphaFoldDB" id="A0A7V8NXI4"/>
<dbReference type="CDD" id="cd20620">
    <property type="entry name" value="CYP132-like"/>
    <property type="match status" value="1"/>
</dbReference>
<keyword evidence="6 8" id="KW-0503">Monooxygenase</keyword>
<sequence length="440" mass="50193">YGDVVGIRVVNFRNIFVNHPEHIEEVLVGHPRRYIKGRVLRANRHVFGEGLLTSEGDFWLRQRRFVQPAFHRGRVAAYAETMVRYAQRMLQGWRDGEEHDVHREMMRLTLQIVAKTLFDADVAGDAQDVGKSLELLLELGADFRRTLFVPHWMPTPTNLRIRREIAFIEGILYRIISDRRASGSDTGDLLSMLLHAHDEDGSRMTDQQLRDETITLFLAGHETTASSLSWTWWLLARNPAAEAKLHAELDEVLVGRAPALEDLPRLPYTGNVITESLRLYPPAWGLARVAVENHELAGYPVKKGMGVTMAQWVVHRDTRWYEAPEEFRPERWEGDFIRRIPRFAYFPFGGGPRQCIGNSFALMEAALILATVAQKYRLRVVPDHPVVPLASITLRPRYGVRVKLESRQGCAPERLPQANRPATQAISADKRGFSAQPWSS</sequence>
<evidence type="ECO:0000256" key="5">
    <source>
        <dbReference type="ARBA" id="ARBA00023004"/>
    </source>
</evidence>
<feature type="non-terminal residue" evidence="10">
    <location>
        <position position="1"/>
    </location>
</feature>
<dbReference type="Gene3D" id="1.10.630.10">
    <property type="entry name" value="Cytochrome P450"/>
    <property type="match status" value="1"/>
</dbReference>